<evidence type="ECO:0000256" key="1">
    <source>
        <dbReference type="SAM" id="MobiDB-lite"/>
    </source>
</evidence>
<comment type="caution">
    <text evidence="2">The sequence shown here is derived from an EMBL/GenBank/DDBJ whole genome shotgun (WGS) entry which is preliminary data.</text>
</comment>
<feature type="compositionally biased region" description="Low complexity" evidence="1">
    <location>
        <begin position="365"/>
        <end position="377"/>
    </location>
</feature>
<dbReference type="Proteomes" id="UP001311915">
    <property type="component" value="Unassembled WGS sequence"/>
</dbReference>
<feature type="compositionally biased region" description="Basic residues" evidence="1">
    <location>
        <begin position="378"/>
        <end position="395"/>
    </location>
</feature>
<feature type="region of interest" description="Disordered" evidence="1">
    <location>
        <begin position="467"/>
        <end position="486"/>
    </location>
</feature>
<feature type="compositionally biased region" description="Polar residues" evidence="1">
    <location>
        <begin position="114"/>
        <end position="124"/>
    </location>
</feature>
<keyword evidence="3" id="KW-1185">Reference proteome</keyword>
<feature type="compositionally biased region" description="Basic and acidic residues" evidence="1">
    <location>
        <begin position="216"/>
        <end position="233"/>
    </location>
</feature>
<feature type="region of interest" description="Disordered" evidence="1">
    <location>
        <begin position="97"/>
        <end position="133"/>
    </location>
</feature>
<feature type="region of interest" description="Disordered" evidence="1">
    <location>
        <begin position="265"/>
        <end position="295"/>
    </location>
</feature>
<feature type="compositionally biased region" description="Polar residues" evidence="1">
    <location>
        <begin position="272"/>
        <end position="281"/>
    </location>
</feature>
<accession>A0AAV9M6R7</accession>
<sequence>MKEQEIVSGNKNGTYHNGEEVQLTNIHINVAQGINQSQYDQQDNTNLEVIDVDSSSHFSFGVRPAGSLTISEEQQRNGTDINTNNVLSCTQLQGQKTKGSSLQIKTASDEANHTGKSSPHNPSHNVDHRDNEVSQKISKANEQRANKLSIQEQVDKENYGQQQGIQQVNNCDRVELNKYHNDFPKISSNFEKHTAGTLNIKQNNQNQQAMGTSNKEGNHQDQNKQDHARKGYKDANNNTGIDSMLPTPETLNINSTEIVHNNEANGWMEGGSQENHTNLQEGVSKGGYLPHVLHEGNHFDFNPDLRALATTKGSQQKSRDQQRQQQNQETTQNQTEEDNNEEIQQKVKNAQGDQKKGSMAKDMGAKASTSKQVSTSKSKNKPSKKKRESTKKKQNRQQEGEQQKEQEKKEEECKKFIMVDDEQGMDITPLQAQYISPTPKNPPDTGQGNCQINSIPIIDEYAVENSEDELDRDNQSLKDQEEEEESGERLIELWSNYNQALEEEIQQVTNNQGLSPRGLHHDRFHF</sequence>
<feature type="compositionally biased region" description="Basic and acidic residues" evidence="1">
    <location>
        <begin position="396"/>
        <end position="411"/>
    </location>
</feature>
<feature type="region of interest" description="Disordered" evidence="1">
    <location>
        <begin position="310"/>
        <end position="411"/>
    </location>
</feature>
<dbReference type="AlphaFoldDB" id="A0AAV9M6R7"/>
<evidence type="ECO:0000313" key="2">
    <source>
        <dbReference type="EMBL" id="KAK4733765.1"/>
    </source>
</evidence>
<proteinExistence type="predicted"/>
<gene>
    <name evidence="2" type="ORF">R3W88_008026</name>
</gene>
<name>A0AAV9M6R7_9SOLN</name>
<dbReference type="EMBL" id="JAWPEI010000002">
    <property type="protein sequence ID" value="KAK4733765.1"/>
    <property type="molecule type" value="Genomic_DNA"/>
</dbReference>
<protein>
    <submittedName>
        <fullName evidence="2">Uncharacterized protein</fullName>
    </submittedName>
</protein>
<reference evidence="2 3" key="1">
    <citation type="submission" date="2023-10" db="EMBL/GenBank/DDBJ databases">
        <title>Genome-Wide Identification Analysis in wild type Solanum Pinnatisectum Reveals Some Genes Defensing Phytophthora Infestans.</title>
        <authorList>
            <person name="Sun C."/>
        </authorList>
    </citation>
    <scope>NUCLEOTIDE SEQUENCE [LARGE SCALE GENOMIC DNA]</scope>
    <source>
        <strain evidence="2">LQN</strain>
        <tissue evidence="2">Leaf</tissue>
    </source>
</reference>
<feature type="region of interest" description="Disordered" evidence="1">
    <location>
        <begin position="207"/>
        <end position="247"/>
    </location>
</feature>
<feature type="compositionally biased region" description="Low complexity" evidence="1">
    <location>
        <begin position="323"/>
        <end position="334"/>
    </location>
</feature>
<organism evidence="2 3">
    <name type="scientific">Solanum pinnatisectum</name>
    <name type="common">tansyleaf nightshade</name>
    <dbReference type="NCBI Taxonomy" id="50273"/>
    <lineage>
        <taxon>Eukaryota</taxon>
        <taxon>Viridiplantae</taxon>
        <taxon>Streptophyta</taxon>
        <taxon>Embryophyta</taxon>
        <taxon>Tracheophyta</taxon>
        <taxon>Spermatophyta</taxon>
        <taxon>Magnoliopsida</taxon>
        <taxon>eudicotyledons</taxon>
        <taxon>Gunneridae</taxon>
        <taxon>Pentapetalae</taxon>
        <taxon>asterids</taxon>
        <taxon>lamiids</taxon>
        <taxon>Solanales</taxon>
        <taxon>Solanaceae</taxon>
        <taxon>Solanoideae</taxon>
        <taxon>Solaneae</taxon>
        <taxon>Solanum</taxon>
    </lineage>
</organism>
<feature type="compositionally biased region" description="Polar residues" evidence="1">
    <location>
        <begin position="97"/>
        <end position="106"/>
    </location>
</feature>
<evidence type="ECO:0000313" key="3">
    <source>
        <dbReference type="Proteomes" id="UP001311915"/>
    </source>
</evidence>